<comment type="similarity">
    <text evidence="3">Belongs to the prokaryotic molybdopterin-containing oxidoreductase family. NasA/NapA/NarB subfamily.</text>
</comment>
<dbReference type="InterPro" id="IPR027467">
    <property type="entry name" value="MopterinOxRdtase_cofactor_BS"/>
</dbReference>
<dbReference type="PROSITE" id="PS51669">
    <property type="entry name" value="4FE4S_MOW_BIS_MGD"/>
    <property type="match status" value="1"/>
</dbReference>
<dbReference type="Pfam" id="PF04879">
    <property type="entry name" value="Molybdop_Fe4S4"/>
    <property type="match status" value="1"/>
</dbReference>
<dbReference type="SUPFAM" id="SSF50692">
    <property type="entry name" value="ADC-like"/>
    <property type="match status" value="1"/>
</dbReference>
<dbReference type="PANTHER" id="PTHR43105:SF9">
    <property type="entry name" value="NADPH-FE(3+) OXIDOREDUCTASE SUBUNIT ALPHA"/>
    <property type="match status" value="1"/>
</dbReference>
<evidence type="ECO:0000313" key="13">
    <source>
        <dbReference type="Proteomes" id="UP001243757"/>
    </source>
</evidence>
<dbReference type="Gene3D" id="1.10.10.1100">
    <property type="entry name" value="BFD-like [2Fe-2S]-binding domain"/>
    <property type="match status" value="1"/>
</dbReference>
<dbReference type="InterPro" id="IPR006963">
    <property type="entry name" value="Mopterin_OxRdtase_4Fe-4S_dom"/>
</dbReference>
<organism evidence="12 13">
    <name type="scientific">Pseudodonghicola flavimaris</name>
    <dbReference type="NCBI Taxonomy" id="3050036"/>
    <lineage>
        <taxon>Bacteria</taxon>
        <taxon>Pseudomonadati</taxon>
        <taxon>Pseudomonadota</taxon>
        <taxon>Alphaproteobacteria</taxon>
        <taxon>Rhodobacterales</taxon>
        <taxon>Paracoccaceae</taxon>
        <taxon>Pseudodonghicola</taxon>
    </lineage>
</organism>
<comment type="cofactor">
    <cofactor evidence="2">
        <name>[4Fe-4S] cluster</name>
        <dbReference type="ChEBI" id="CHEBI:49883"/>
    </cofactor>
</comment>
<dbReference type="InterPro" id="IPR050123">
    <property type="entry name" value="Prok_molybdopt-oxidoreductase"/>
</dbReference>
<keyword evidence="6" id="KW-0479">Metal-binding</keyword>
<dbReference type="InterPro" id="IPR007419">
    <property type="entry name" value="BFD-like_2Fe2S-bd_dom"/>
</dbReference>
<dbReference type="Gene3D" id="2.20.25.90">
    <property type="entry name" value="ADC-like domains"/>
    <property type="match status" value="1"/>
</dbReference>
<evidence type="ECO:0000256" key="4">
    <source>
        <dbReference type="ARBA" id="ARBA00022485"/>
    </source>
</evidence>
<evidence type="ECO:0000256" key="1">
    <source>
        <dbReference type="ARBA" id="ARBA00001942"/>
    </source>
</evidence>
<proteinExistence type="inferred from homology"/>
<evidence type="ECO:0000256" key="5">
    <source>
        <dbReference type="ARBA" id="ARBA00022505"/>
    </source>
</evidence>
<keyword evidence="8" id="KW-0408">Iron</keyword>
<dbReference type="PROSITE" id="PS00551">
    <property type="entry name" value="MOLYBDOPTERIN_PROK_1"/>
    <property type="match status" value="1"/>
</dbReference>
<dbReference type="CDD" id="cd02791">
    <property type="entry name" value="MopB_CT_Nitrate-R-NapA-like"/>
    <property type="match status" value="1"/>
</dbReference>
<dbReference type="CDD" id="cd02754">
    <property type="entry name" value="MopB_Nitrate-R-NapA-like"/>
    <property type="match status" value="1"/>
</dbReference>
<dbReference type="Pfam" id="PF00384">
    <property type="entry name" value="Molybdopterin"/>
    <property type="match status" value="1"/>
</dbReference>
<evidence type="ECO:0000313" key="12">
    <source>
        <dbReference type="EMBL" id="MDK3017794.1"/>
    </source>
</evidence>
<evidence type="ECO:0000256" key="2">
    <source>
        <dbReference type="ARBA" id="ARBA00001966"/>
    </source>
</evidence>
<evidence type="ECO:0000256" key="3">
    <source>
        <dbReference type="ARBA" id="ARBA00008747"/>
    </source>
</evidence>
<gene>
    <name evidence="12" type="ORF">QO033_08905</name>
</gene>
<dbReference type="PROSITE" id="PS00490">
    <property type="entry name" value="MOLYBDOPTERIN_PROK_2"/>
    <property type="match status" value="1"/>
</dbReference>
<dbReference type="Gene3D" id="3.40.50.740">
    <property type="match status" value="1"/>
</dbReference>
<evidence type="ECO:0000256" key="10">
    <source>
        <dbReference type="ARBA" id="ARBA00023063"/>
    </source>
</evidence>
<dbReference type="Gene3D" id="3.40.228.10">
    <property type="entry name" value="Dimethylsulfoxide Reductase, domain 2"/>
    <property type="match status" value="1"/>
</dbReference>
<name>A0ABT7EZN4_9RHOB</name>
<dbReference type="Gene3D" id="2.40.40.20">
    <property type="match status" value="1"/>
</dbReference>
<dbReference type="InterPro" id="IPR041957">
    <property type="entry name" value="CT_Nitrate-R-NapA-like"/>
</dbReference>
<dbReference type="SMART" id="SM00926">
    <property type="entry name" value="Molybdop_Fe4S4"/>
    <property type="match status" value="1"/>
</dbReference>
<comment type="cofactor">
    <cofactor evidence="1">
        <name>Mo-bis(molybdopterin guanine dinucleotide)</name>
        <dbReference type="ChEBI" id="CHEBI:60539"/>
    </cofactor>
</comment>
<dbReference type="InterPro" id="IPR009010">
    <property type="entry name" value="Asp_de-COase-like_dom_sf"/>
</dbReference>
<evidence type="ECO:0000259" key="11">
    <source>
        <dbReference type="PROSITE" id="PS51669"/>
    </source>
</evidence>
<dbReference type="Proteomes" id="UP001243757">
    <property type="component" value="Unassembled WGS sequence"/>
</dbReference>
<keyword evidence="13" id="KW-1185">Reference proteome</keyword>
<dbReference type="EMBL" id="JASNJD010000005">
    <property type="protein sequence ID" value="MDK3017794.1"/>
    <property type="molecule type" value="Genomic_DNA"/>
</dbReference>
<keyword evidence="7" id="KW-0560">Oxidoreductase</keyword>
<comment type="caution">
    <text evidence="12">The sequence shown here is derived from an EMBL/GenBank/DDBJ whole genome shotgun (WGS) entry which is preliminary data.</text>
</comment>
<protein>
    <submittedName>
        <fullName evidence="12">Molybdopterin-dependent oxidoreductase</fullName>
    </submittedName>
</protein>
<sequence>MERVGAGTIRTTCPYCGVGCGVLMEPDGKGGARVKGDPEHPANYGRLCSKGSALAETLGLQGRLLSPQVDGQDTDWDSALDLVASRFARTVAEHGPDSVAFYVSGQLLTEDYYVANKLMKGFIGSANIDTNSRLCMASTVAGHKRAFGTDTVPGTFEDLEEADLIVLVGSNLAWCHPVLYQRILAARKKRGPRLVVIDPRRTASCDGADLHLPVKPGSDVALFNRLFVEIYEGGALDQAFLSHTTGFDATLAAAYADDVTQTGLDEATIRAFCGLWLGTEKVVTIFSQGVNQSSSGSDKVNAILNCHLATGRIGKPGCGPFSVTGQPNAMGGREVGGLANMLACHLDLEDAAHRAAVRDFWQAPVIADQAGLKAVDMFRAVGDGRIRALWIIHTNPAVSMPDADRVRAAIAGCDFVVVSDITGATDTARLADVLLPAAAWAEKEGTVTNSDRIISRQRAVLPIPGQARPDWDILAEVGRRMGWGAAFDYANAAEIFREYAALSGIAGGFGRDFDISGLKDLSDSGYAALQPTRWPVTDGRAGGRFFADGRFFTPDGKGRMLPVSWKPPAAKTGKRYPYRLNTGRIRDQWHTMTRTALSPRLSAHLAEPFVEIHPADALQLGVRPADLVALDSPAGQAILRARITDTVQPGELFAPMHWTGENAPSARIDALVSPVTDPVSGQPESKAAVVAARRFAAGWYGFAISLQPMRPTGDYWALARTRAGYRAELAGSGPVPDWEAEARRIFNLPQAEVQMVEDRGRGIARLAFHHKGRLLAALFIAAEPVAVMRDYLATLPGEDAPGVLSGASPADLPDPGPTLCSCFGVGVNTILAAIEGDGLMTVEAVGAALQAGTNCGSCRAEIGALIDRARPREAAE</sequence>
<evidence type="ECO:0000256" key="6">
    <source>
        <dbReference type="ARBA" id="ARBA00022723"/>
    </source>
</evidence>
<reference evidence="12 13" key="1">
    <citation type="submission" date="2023-05" db="EMBL/GenBank/DDBJ databases">
        <title>Pseudodonghicola sp. nov.</title>
        <authorList>
            <person name="Huang J."/>
        </authorList>
    </citation>
    <scope>NUCLEOTIDE SEQUENCE [LARGE SCALE GENOMIC DNA]</scope>
    <source>
        <strain evidence="12 13">IC7</strain>
    </source>
</reference>
<evidence type="ECO:0000256" key="8">
    <source>
        <dbReference type="ARBA" id="ARBA00023004"/>
    </source>
</evidence>
<dbReference type="InterPro" id="IPR041854">
    <property type="entry name" value="BFD-like_2Fe2S-bd_dom_sf"/>
</dbReference>
<dbReference type="InterPro" id="IPR006655">
    <property type="entry name" value="Mopterin_OxRdtase_prok_CS"/>
</dbReference>
<dbReference type="Pfam" id="PF01568">
    <property type="entry name" value="Molydop_binding"/>
    <property type="match status" value="1"/>
</dbReference>
<dbReference type="Pfam" id="PF04324">
    <property type="entry name" value="Fer2_BFD"/>
    <property type="match status" value="1"/>
</dbReference>
<keyword evidence="4" id="KW-0004">4Fe-4S</keyword>
<dbReference type="PANTHER" id="PTHR43105">
    <property type="entry name" value="RESPIRATORY NITRATE REDUCTASE"/>
    <property type="match status" value="1"/>
</dbReference>
<evidence type="ECO:0000256" key="7">
    <source>
        <dbReference type="ARBA" id="ARBA00023002"/>
    </source>
</evidence>
<dbReference type="RefSeq" id="WP_284480607.1">
    <property type="nucleotide sequence ID" value="NZ_JASNJD010000005.1"/>
</dbReference>
<dbReference type="InterPro" id="IPR006656">
    <property type="entry name" value="Mopterin_OxRdtase"/>
</dbReference>
<dbReference type="SUPFAM" id="SSF53706">
    <property type="entry name" value="Formate dehydrogenase/DMSO reductase, domains 1-3"/>
    <property type="match status" value="1"/>
</dbReference>
<accession>A0ABT7EZN4</accession>
<keyword evidence="5" id="KW-0500">Molybdenum</keyword>
<keyword evidence="10" id="KW-0534">Nitrate assimilation</keyword>
<dbReference type="InterPro" id="IPR006657">
    <property type="entry name" value="MoPterin_dinucl-bd_dom"/>
</dbReference>
<evidence type="ECO:0000256" key="9">
    <source>
        <dbReference type="ARBA" id="ARBA00023014"/>
    </source>
</evidence>
<feature type="domain" description="4Fe-4S Mo/W bis-MGD-type" evidence="11">
    <location>
        <begin position="6"/>
        <end position="62"/>
    </location>
</feature>
<keyword evidence="9" id="KW-0411">Iron-sulfur</keyword>